<evidence type="ECO:0000313" key="3">
    <source>
        <dbReference type="Proteomes" id="UP000056732"/>
    </source>
</evidence>
<dbReference type="GO" id="GO:0005829">
    <property type="term" value="C:cytosol"/>
    <property type="evidence" value="ECO:0007669"/>
    <property type="project" value="TreeGrafter"/>
</dbReference>
<dbReference type="Pfam" id="PF03358">
    <property type="entry name" value="FMN_red"/>
    <property type="match status" value="1"/>
</dbReference>
<name>A0AAW3NBV6_9BURK</name>
<dbReference type="EMBL" id="LPDO01000099">
    <property type="protein sequence ID" value="KVT50138.1"/>
    <property type="molecule type" value="Genomic_DNA"/>
</dbReference>
<evidence type="ECO:0000259" key="1">
    <source>
        <dbReference type="Pfam" id="PF03358"/>
    </source>
</evidence>
<feature type="domain" description="NADPH-dependent FMN reductase-like" evidence="1">
    <location>
        <begin position="13"/>
        <end position="157"/>
    </location>
</feature>
<dbReference type="GO" id="GO:0016491">
    <property type="term" value="F:oxidoreductase activity"/>
    <property type="evidence" value="ECO:0007669"/>
    <property type="project" value="InterPro"/>
</dbReference>
<sequence length="213" mass="22552">MTDSEQCSRRPLVVGIGGTGRAASSTAHALALALSFAQSMGASIRHVSGAFLYELPFYKPELKSRYEIQKAFVEIVRNSNAIIIASPAYHGGMSGVIKNALDTLEDLRTDGRPYLDGRAVGCIVTSQGSQAGGATLAAMRSTVHALRGWPTPLGVVVNTQEAPCFDAAGNCIDDKVFEQLRTLGQQVVTFARAFGEFDACDRGPLPSAAMARS</sequence>
<dbReference type="Gene3D" id="3.40.50.360">
    <property type="match status" value="1"/>
</dbReference>
<proteinExistence type="predicted"/>
<dbReference type="Proteomes" id="UP000056732">
    <property type="component" value="Unassembled WGS sequence"/>
</dbReference>
<dbReference type="GO" id="GO:0010181">
    <property type="term" value="F:FMN binding"/>
    <property type="evidence" value="ECO:0007669"/>
    <property type="project" value="TreeGrafter"/>
</dbReference>
<accession>A0AAW3NBV6</accession>
<comment type="caution">
    <text evidence="2">The sequence shown here is derived from an EMBL/GenBank/DDBJ whole genome shotgun (WGS) entry which is preliminary data.</text>
</comment>
<organism evidence="2 3">
    <name type="scientific">Burkholderia ubonensis</name>
    <dbReference type="NCBI Taxonomy" id="101571"/>
    <lineage>
        <taxon>Bacteria</taxon>
        <taxon>Pseudomonadati</taxon>
        <taxon>Pseudomonadota</taxon>
        <taxon>Betaproteobacteria</taxon>
        <taxon>Burkholderiales</taxon>
        <taxon>Burkholderiaceae</taxon>
        <taxon>Burkholderia</taxon>
        <taxon>Burkholderia cepacia complex</taxon>
    </lineage>
</organism>
<dbReference type="AlphaFoldDB" id="A0AAW3NBV6"/>
<dbReference type="PANTHER" id="PTHR30543:SF21">
    <property type="entry name" value="NAD(P)H-DEPENDENT FMN REDUCTASE LOT6"/>
    <property type="match status" value="1"/>
</dbReference>
<dbReference type="RefSeq" id="WP_059931317.1">
    <property type="nucleotide sequence ID" value="NZ_LPDO01000099.1"/>
</dbReference>
<dbReference type="SUPFAM" id="SSF52218">
    <property type="entry name" value="Flavoproteins"/>
    <property type="match status" value="1"/>
</dbReference>
<dbReference type="InterPro" id="IPR050712">
    <property type="entry name" value="NAD(P)H-dep_reductase"/>
</dbReference>
<protein>
    <submittedName>
        <fullName evidence="2">FMN reductase</fullName>
    </submittedName>
</protein>
<dbReference type="InterPro" id="IPR005025">
    <property type="entry name" value="FMN_Rdtase-like_dom"/>
</dbReference>
<gene>
    <name evidence="2" type="ORF">WK53_12010</name>
</gene>
<evidence type="ECO:0000313" key="2">
    <source>
        <dbReference type="EMBL" id="KVT50138.1"/>
    </source>
</evidence>
<dbReference type="InterPro" id="IPR029039">
    <property type="entry name" value="Flavoprotein-like_sf"/>
</dbReference>
<reference evidence="2 3" key="1">
    <citation type="submission" date="2015-11" db="EMBL/GenBank/DDBJ databases">
        <title>Expanding the genomic diversity of Burkholderia species for the development of highly accurate diagnostics.</title>
        <authorList>
            <person name="Sahl J."/>
            <person name="Keim P."/>
            <person name="Wagner D."/>
        </authorList>
    </citation>
    <scope>NUCLEOTIDE SEQUENCE [LARGE SCALE GENOMIC DNA]</scope>
    <source>
        <strain evidence="2 3">MSMB1137WGS</strain>
    </source>
</reference>
<dbReference type="PANTHER" id="PTHR30543">
    <property type="entry name" value="CHROMATE REDUCTASE"/>
    <property type="match status" value="1"/>
</dbReference>